<reference evidence="2" key="2">
    <citation type="submission" date="2021-09" db="EMBL/GenBank/DDBJ databases">
        <authorList>
            <person name="Gilroy R."/>
        </authorList>
    </citation>
    <scope>NUCLEOTIDE SEQUENCE</scope>
    <source>
        <strain evidence="2">1647</strain>
    </source>
</reference>
<proteinExistence type="predicted"/>
<dbReference type="Proteomes" id="UP000775129">
    <property type="component" value="Unassembled WGS sequence"/>
</dbReference>
<feature type="region of interest" description="Disordered" evidence="1">
    <location>
        <begin position="14"/>
        <end position="44"/>
    </location>
</feature>
<name>A0A921GQW7_9MICO</name>
<organism evidence="2 3">
    <name type="scientific">Brachybacterium paraconglomeratum</name>
    <dbReference type="NCBI Taxonomy" id="173362"/>
    <lineage>
        <taxon>Bacteria</taxon>
        <taxon>Bacillati</taxon>
        <taxon>Actinomycetota</taxon>
        <taxon>Actinomycetes</taxon>
        <taxon>Micrococcales</taxon>
        <taxon>Dermabacteraceae</taxon>
        <taxon>Brachybacterium</taxon>
    </lineage>
</organism>
<reference evidence="2" key="1">
    <citation type="journal article" date="2021" name="PeerJ">
        <title>Extensive microbial diversity within the chicken gut microbiome revealed by metagenomics and culture.</title>
        <authorList>
            <person name="Gilroy R."/>
            <person name="Ravi A."/>
            <person name="Getino M."/>
            <person name="Pursley I."/>
            <person name="Horton D.L."/>
            <person name="Alikhan N.F."/>
            <person name="Baker D."/>
            <person name="Gharbi K."/>
            <person name="Hall N."/>
            <person name="Watson M."/>
            <person name="Adriaenssens E.M."/>
            <person name="Foster-Nyarko E."/>
            <person name="Jarju S."/>
            <person name="Secka A."/>
            <person name="Antonio M."/>
            <person name="Oren A."/>
            <person name="Chaudhuri R.R."/>
            <person name="La Ragione R."/>
            <person name="Hildebrand F."/>
            <person name="Pallen M.J."/>
        </authorList>
    </citation>
    <scope>NUCLEOTIDE SEQUENCE</scope>
    <source>
        <strain evidence="2">1647</strain>
    </source>
</reference>
<dbReference type="AlphaFoldDB" id="A0A921GQW7"/>
<sequence>MSIYAGPFWEVGGRGNPGSVRTRDNVKDYDAGRRGANRYPTNHSGSQATIGLSMIPAHCVPGHVEGDQWGDRCRLTIDRWDPEWKQPMAVPDAGGSLILDVSAARALAAALTEWADGATASPKEPR</sequence>
<accession>A0A921GQW7</accession>
<protein>
    <submittedName>
        <fullName evidence="2">Uncharacterized protein</fullName>
    </submittedName>
</protein>
<feature type="compositionally biased region" description="Basic and acidic residues" evidence="1">
    <location>
        <begin position="21"/>
        <end position="33"/>
    </location>
</feature>
<evidence type="ECO:0000256" key="1">
    <source>
        <dbReference type="SAM" id="MobiDB-lite"/>
    </source>
</evidence>
<comment type="caution">
    <text evidence="2">The sequence shown here is derived from an EMBL/GenBank/DDBJ whole genome shotgun (WGS) entry which is preliminary data.</text>
</comment>
<evidence type="ECO:0000313" key="3">
    <source>
        <dbReference type="Proteomes" id="UP000775129"/>
    </source>
</evidence>
<gene>
    <name evidence="2" type="ORF">K8W24_15795</name>
</gene>
<evidence type="ECO:0000313" key="2">
    <source>
        <dbReference type="EMBL" id="HJF51225.1"/>
    </source>
</evidence>
<dbReference type="EMBL" id="DYWO01000474">
    <property type="protein sequence ID" value="HJF51225.1"/>
    <property type="molecule type" value="Genomic_DNA"/>
</dbReference>